<dbReference type="Gene3D" id="3.10.50.30">
    <property type="entry name" value="Transcription elongation factor, GreA/GreB, C-terminal domain"/>
    <property type="match status" value="1"/>
</dbReference>
<keyword evidence="2 5" id="KW-0238">DNA-binding</keyword>
<dbReference type="PANTHER" id="PTHR30437">
    <property type="entry name" value="TRANSCRIPTION ELONGATION FACTOR GREA"/>
    <property type="match status" value="1"/>
</dbReference>
<dbReference type="PANTHER" id="PTHR30437:SF4">
    <property type="entry name" value="TRANSCRIPTION ELONGATION FACTOR GREA"/>
    <property type="match status" value="1"/>
</dbReference>
<comment type="caution">
    <text evidence="8">The sequence shown here is derived from an EMBL/GenBank/DDBJ whole genome shotgun (WGS) entry which is preliminary data.</text>
</comment>
<feature type="domain" description="Transcription elongation factor GreA/GreB N-terminal" evidence="7">
    <location>
        <begin position="456"/>
        <end position="523"/>
    </location>
</feature>
<dbReference type="InterPro" id="IPR023459">
    <property type="entry name" value="Tscrpt_elong_fac_GreA/B_fam"/>
</dbReference>
<dbReference type="GO" id="GO:0070063">
    <property type="term" value="F:RNA polymerase binding"/>
    <property type="evidence" value="ECO:0007669"/>
    <property type="project" value="InterPro"/>
</dbReference>
<dbReference type="HAMAP" id="MF_00105">
    <property type="entry name" value="GreA_GreB"/>
    <property type="match status" value="1"/>
</dbReference>
<evidence type="ECO:0000313" key="8">
    <source>
        <dbReference type="EMBL" id="EDY18977.1"/>
    </source>
</evidence>
<evidence type="ECO:0000256" key="1">
    <source>
        <dbReference type="ARBA" id="ARBA00023015"/>
    </source>
</evidence>
<dbReference type="AlphaFoldDB" id="B4D3Z7"/>
<keyword evidence="1 5" id="KW-0805">Transcription regulation</keyword>
<dbReference type="Gene3D" id="1.10.287.180">
    <property type="entry name" value="Transcription elongation factor, GreA/GreB, N-terminal domain"/>
    <property type="match status" value="1"/>
</dbReference>
<gene>
    <name evidence="5" type="primary">greA</name>
    <name evidence="8" type="ORF">CfE428DRAFT_3635</name>
</gene>
<organism evidence="8 9">
    <name type="scientific">Chthoniobacter flavus Ellin428</name>
    <dbReference type="NCBI Taxonomy" id="497964"/>
    <lineage>
        <taxon>Bacteria</taxon>
        <taxon>Pseudomonadati</taxon>
        <taxon>Verrucomicrobiota</taxon>
        <taxon>Spartobacteria</taxon>
        <taxon>Chthoniobacterales</taxon>
        <taxon>Chthoniobacteraceae</taxon>
        <taxon>Chthoniobacter</taxon>
    </lineage>
</organism>
<dbReference type="GO" id="GO:0003746">
    <property type="term" value="F:translation elongation factor activity"/>
    <property type="evidence" value="ECO:0007669"/>
    <property type="project" value="UniProtKB-KW"/>
</dbReference>
<dbReference type="RefSeq" id="WP_006980960.1">
    <property type="nucleotide sequence ID" value="NZ_ABVL01000010.1"/>
</dbReference>
<accession>B4D3Z7</accession>
<dbReference type="eggNOG" id="COG1747">
    <property type="taxonomic scope" value="Bacteria"/>
</dbReference>
<keyword evidence="9" id="KW-1185">Reference proteome</keyword>
<keyword evidence="8" id="KW-0251">Elongation factor</keyword>
<dbReference type="SUPFAM" id="SSF54534">
    <property type="entry name" value="FKBP-like"/>
    <property type="match status" value="1"/>
</dbReference>
<evidence type="ECO:0000256" key="5">
    <source>
        <dbReference type="HAMAP-Rule" id="MF_00105"/>
    </source>
</evidence>
<dbReference type="Pfam" id="PF01272">
    <property type="entry name" value="GreA_GreB"/>
    <property type="match status" value="1"/>
</dbReference>
<dbReference type="SUPFAM" id="SSF46557">
    <property type="entry name" value="GreA transcript cleavage protein, N-terminal domain"/>
    <property type="match status" value="1"/>
</dbReference>
<dbReference type="InterPro" id="IPR036805">
    <property type="entry name" value="Tscrpt_elong_fac_GreA/B_N_sf"/>
</dbReference>
<keyword evidence="8" id="KW-0648">Protein biosynthesis</keyword>
<name>B4D3Z7_9BACT</name>
<dbReference type="GO" id="GO:0006354">
    <property type="term" value="P:DNA-templated transcription elongation"/>
    <property type="evidence" value="ECO:0007669"/>
    <property type="project" value="TreeGrafter"/>
</dbReference>
<sequence length="609" mass="67672">MHPEIQKAVDAGKLSAAAGQVLDQLQPGTYVIHKSWGFGQVDSLNFLVSQMTINFKTKKGHSMQLQYAAESLQPISENHILAQKAADAAAVKARAKNDAVGLVRAILDSFGGKATQDQIAQSLAPEVFNETEFKKWWESTKKALKKDGHFAVPTKKGDPVELRDAPVSHADQYLETFKNARQLKDQLNALDQIFKNLAEFSEPATQLASAIATADDQGRKNQRLNPAQALEFLLSRDEIIEKVPALARGADAPTVAQFLLDEKRRLATLIGDLPAAKQKRALAGIPDAFGEEWTSVALSLVTSGSTRVVAESARLLEDKGQIETLITGLDRAIREHSITSEALLWLGREREGVFSELMNPRLLSAIIGALERDQFDETKRDRRLHDLLLNDKELLTDLLEAATHEELRDIMQKLMRTPVFEELNKRSLLGRIIRVYPEMQALVSGESDAKPQTLIVSWESMEKKKAEYDDLVNKKIPENVKEIQVARSYGDLRENFEFKAAKEMQRVLSRRRAETERDLAQARGTDFANPDTAQVSVGTIVTLKETGDGRTDVYTILGAWDGDPDKGIVSYQSALAQALIGHKPGEQVNVPTEHGDRTARIEKIEAYKK</sequence>
<reference evidence="8 9" key="1">
    <citation type="journal article" date="2011" name="J. Bacteriol.">
        <title>Genome sequence of Chthoniobacter flavus Ellin428, an aerobic heterotrophic soil bacterium.</title>
        <authorList>
            <person name="Kant R."/>
            <person name="van Passel M.W."/>
            <person name="Palva A."/>
            <person name="Lucas S."/>
            <person name="Lapidus A."/>
            <person name="Glavina Del Rio T."/>
            <person name="Dalin E."/>
            <person name="Tice H."/>
            <person name="Bruce D."/>
            <person name="Goodwin L."/>
            <person name="Pitluck S."/>
            <person name="Larimer F.W."/>
            <person name="Land M.L."/>
            <person name="Hauser L."/>
            <person name="Sangwan P."/>
            <person name="de Vos W.M."/>
            <person name="Janssen P.H."/>
            <person name="Smidt H."/>
        </authorList>
    </citation>
    <scope>NUCLEOTIDE SEQUENCE [LARGE SCALE GENOMIC DNA]</scope>
    <source>
        <strain evidence="8 9">Ellin428</strain>
    </source>
</reference>
<dbReference type="EMBL" id="ABVL01000010">
    <property type="protein sequence ID" value="EDY18977.1"/>
    <property type="molecule type" value="Genomic_DNA"/>
</dbReference>
<dbReference type="GO" id="GO:0003677">
    <property type="term" value="F:DNA binding"/>
    <property type="evidence" value="ECO:0007669"/>
    <property type="project" value="UniProtKB-UniRule"/>
</dbReference>
<protein>
    <recommendedName>
        <fullName evidence="5">Transcription elongation factor GreA</fullName>
    </recommendedName>
    <alternativeName>
        <fullName evidence="5">Transcript cleavage factor GreA</fullName>
    </alternativeName>
</protein>
<dbReference type="Pfam" id="PF03449">
    <property type="entry name" value="GreA_GreB_N"/>
    <property type="match status" value="1"/>
</dbReference>
<feature type="domain" description="Transcription elongation factor GreA/GreB C-terminal" evidence="6">
    <location>
        <begin position="533"/>
        <end position="605"/>
    </location>
</feature>
<dbReference type="InParanoid" id="B4D3Z7"/>
<dbReference type="STRING" id="497964.CfE428DRAFT_3635"/>
<evidence type="ECO:0000256" key="3">
    <source>
        <dbReference type="ARBA" id="ARBA00023163"/>
    </source>
</evidence>
<evidence type="ECO:0000256" key="4">
    <source>
        <dbReference type="ARBA" id="ARBA00024916"/>
    </source>
</evidence>
<evidence type="ECO:0000256" key="2">
    <source>
        <dbReference type="ARBA" id="ARBA00023125"/>
    </source>
</evidence>
<evidence type="ECO:0000259" key="7">
    <source>
        <dbReference type="Pfam" id="PF03449"/>
    </source>
</evidence>
<dbReference type="InterPro" id="IPR036953">
    <property type="entry name" value="GreA/GreB_C_sf"/>
</dbReference>
<dbReference type="eggNOG" id="COG0782">
    <property type="taxonomic scope" value="Bacteria"/>
</dbReference>
<keyword evidence="3 5" id="KW-0804">Transcription</keyword>
<proteinExistence type="inferred from homology"/>
<dbReference type="InterPro" id="IPR001437">
    <property type="entry name" value="Tscrpt_elong_fac_GreA/B_C"/>
</dbReference>
<evidence type="ECO:0000313" key="9">
    <source>
        <dbReference type="Proteomes" id="UP000005824"/>
    </source>
</evidence>
<dbReference type="InterPro" id="IPR028624">
    <property type="entry name" value="Tscrpt_elong_fac_GreA/B"/>
</dbReference>
<evidence type="ECO:0000259" key="6">
    <source>
        <dbReference type="Pfam" id="PF01272"/>
    </source>
</evidence>
<comment type="function">
    <text evidence="4 5">Necessary for efficient RNA polymerase transcription elongation past template-encoded arresting sites. The arresting sites in DNA have the property of trapping a certain fraction of elongating RNA polymerases that pass through, resulting in locked ternary complexes. Cleavage of the nascent transcript by cleavage factors such as GreA or GreB allows the resumption of elongation from the new 3'terminus. GreA releases sequences of 2 to 3 nucleotides.</text>
</comment>
<comment type="similarity">
    <text evidence="5">Belongs to the GreA/GreB family.</text>
</comment>
<dbReference type="InterPro" id="IPR022691">
    <property type="entry name" value="Tscrpt_elong_fac_GreA/B_N"/>
</dbReference>
<dbReference type="GO" id="GO:0032784">
    <property type="term" value="P:regulation of DNA-templated transcription elongation"/>
    <property type="evidence" value="ECO:0007669"/>
    <property type="project" value="UniProtKB-UniRule"/>
</dbReference>
<dbReference type="Proteomes" id="UP000005824">
    <property type="component" value="Unassembled WGS sequence"/>
</dbReference>